<proteinExistence type="inferred from homology"/>
<keyword evidence="3" id="KW-0238">DNA-binding</keyword>
<dbReference type="Gene3D" id="1.10.10.10">
    <property type="entry name" value="Winged helix-like DNA-binding domain superfamily/Winged helix DNA-binding domain"/>
    <property type="match status" value="1"/>
</dbReference>
<evidence type="ECO:0000256" key="4">
    <source>
        <dbReference type="ARBA" id="ARBA00023163"/>
    </source>
</evidence>
<dbReference type="RefSeq" id="WP_120748869.1">
    <property type="nucleotide sequence ID" value="NZ_RBAH01000014.1"/>
</dbReference>
<dbReference type="Pfam" id="PF00126">
    <property type="entry name" value="HTH_1"/>
    <property type="match status" value="1"/>
</dbReference>
<evidence type="ECO:0000256" key="3">
    <source>
        <dbReference type="ARBA" id="ARBA00023125"/>
    </source>
</evidence>
<evidence type="ECO:0000256" key="2">
    <source>
        <dbReference type="ARBA" id="ARBA00023015"/>
    </source>
</evidence>
<dbReference type="PANTHER" id="PTHR30346:SF28">
    <property type="entry name" value="HTH-TYPE TRANSCRIPTIONAL REGULATOR CYNR"/>
    <property type="match status" value="1"/>
</dbReference>
<dbReference type="InterPro" id="IPR000847">
    <property type="entry name" value="LysR_HTH_N"/>
</dbReference>
<dbReference type="EMBL" id="RBAH01000014">
    <property type="protein sequence ID" value="RKN80614.1"/>
    <property type="molecule type" value="Genomic_DNA"/>
</dbReference>
<evidence type="ECO:0000256" key="1">
    <source>
        <dbReference type="ARBA" id="ARBA00009437"/>
    </source>
</evidence>
<gene>
    <name evidence="7" type="ORF">D7M11_19215</name>
</gene>
<dbReference type="GO" id="GO:0003677">
    <property type="term" value="F:DNA binding"/>
    <property type="evidence" value="ECO:0007669"/>
    <property type="project" value="UniProtKB-KW"/>
</dbReference>
<dbReference type="PRINTS" id="PR00039">
    <property type="entry name" value="HTHLYSR"/>
</dbReference>
<evidence type="ECO:0000256" key="5">
    <source>
        <dbReference type="SAM" id="MobiDB-lite"/>
    </source>
</evidence>
<dbReference type="CDD" id="cd05466">
    <property type="entry name" value="PBP2_LTTR_substrate"/>
    <property type="match status" value="1"/>
</dbReference>
<dbReference type="GO" id="GO:0032993">
    <property type="term" value="C:protein-DNA complex"/>
    <property type="evidence" value="ECO:0007669"/>
    <property type="project" value="TreeGrafter"/>
</dbReference>
<feature type="domain" description="HTH lysR-type" evidence="6">
    <location>
        <begin position="1"/>
        <end position="58"/>
    </location>
</feature>
<dbReference type="FunFam" id="1.10.10.10:FF:000001">
    <property type="entry name" value="LysR family transcriptional regulator"/>
    <property type="match status" value="1"/>
</dbReference>
<dbReference type="PANTHER" id="PTHR30346">
    <property type="entry name" value="TRANSCRIPTIONAL DUAL REGULATOR HCAR-RELATED"/>
    <property type="match status" value="1"/>
</dbReference>
<dbReference type="InterPro" id="IPR036390">
    <property type="entry name" value="WH_DNA-bd_sf"/>
</dbReference>
<dbReference type="SUPFAM" id="SSF46785">
    <property type="entry name" value="Winged helix' DNA-binding domain"/>
    <property type="match status" value="1"/>
</dbReference>
<keyword evidence="8" id="KW-1185">Reference proteome</keyword>
<evidence type="ECO:0000313" key="8">
    <source>
        <dbReference type="Proteomes" id="UP000282311"/>
    </source>
</evidence>
<reference evidence="7 8" key="1">
    <citation type="journal article" date="2007" name="Int. J. Syst. Evol. Microbiol.">
        <title>Paenibacillus ginsengarvi sp. nov., isolated from soil from ginseng cultivation.</title>
        <authorList>
            <person name="Yoon M.H."/>
            <person name="Ten L.N."/>
            <person name="Im W.T."/>
        </authorList>
    </citation>
    <scope>NUCLEOTIDE SEQUENCE [LARGE SCALE GENOMIC DNA]</scope>
    <source>
        <strain evidence="7 8">KCTC 13059</strain>
    </source>
</reference>
<dbReference type="OrthoDB" id="9803735at2"/>
<name>A0A3B0C821_9BACL</name>
<evidence type="ECO:0000313" key="7">
    <source>
        <dbReference type="EMBL" id="RKN80614.1"/>
    </source>
</evidence>
<dbReference type="InterPro" id="IPR005119">
    <property type="entry name" value="LysR_subst-bd"/>
</dbReference>
<dbReference type="Gene3D" id="3.40.190.290">
    <property type="match status" value="1"/>
</dbReference>
<dbReference type="Proteomes" id="UP000282311">
    <property type="component" value="Unassembled WGS sequence"/>
</dbReference>
<sequence>MDIRQLRYFIAIAEERQITAAARRLHIAQPPLSQQLRSMERELGVRLVERSGKQLELTRAGTILYKRAISIVKLMEESQIEVKDTGNGLTGQLTIGVNTLSDERLPNLLRVFRERYPRITYKIQQNESAQLCKMVKERAIELALVRFPLELGEFSILHLRTEPFYFVTAGNGEAAHGKVTFEQLAGHPLILPSTAGLGVYQNIVEEFSRRRLQPNVICECSDIAMLLELVSADFAATIVPETTLRVHRGYDVQAYEIEGSTLAASSVLIWLKDHELSKAAQNFIALLQSESDASAAFGPSEGDADDQAAARGDS</sequence>
<keyword evidence="4" id="KW-0804">Transcription</keyword>
<keyword evidence="2" id="KW-0805">Transcription regulation</keyword>
<dbReference type="PROSITE" id="PS50931">
    <property type="entry name" value="HTH_LYSR"/>
    <property type="match status" value="1"/>
</dbReference>
<evidence type="ECO:0000259" key="6">
    <source>
        <dbReference type="PROSITE" id="PS50931"/>
    </source>
</evidence>
<dbReference type="AlphaFoldDB" id="A0A3B0C821"/>
<comment type="caution">
    <text evidence="7">The sequence shown here is derived from an EMBL/GenBank/DDBJ whole genome shotgun (WGS) entry which is preliminary data.</text>
</comment>
<dbReference type="Pfam" id="PF03466">
    <property type="entry name" value="LysR_substrate"/>
    <property type="match status" value="1"/>
</dbReference>
<feature type="region of interest" description="Disordered" evidence="5">
    <location>
        <begin position="295"/>
        <end position="314"/>
    </location>
</feature>
<protein>
    <submittedName>
        <fullName evidence="7">LysR family transcriptional regulator</fullName>
    </submittedName>
</protein>
<comment type="similarity">
    <text evidence="1">Belongs to the LysR transcriptional regulatory family.</text>
</comment>
<dbReference type="GO" id="GO:0003700">
    <property type="term" value="F:DNA-binding transcription factor activity"/>
    <property type="evidence" value="ECO:0007669"/>
    <property type="project" value="InterPro"/>
</dbReference>
<accession>A0A3B0C821</accession>
<dbReference type="SUPFAM" id="SSF53850">
    <property type="entry name" value="Periplasmic binding protein-like II"/>
    <property type="match status" value="1"/>
</dbReference>
<organism evidence="7 8">
    <name type="scientific">Paenibacillus ginsengarvi</name>
    <dbReference type="NCBI Taxonomy" id="400777"/>
    <lineage>
        <taxon>Bacteria</taxon>
        <taxon>Bacillati</taxon>
        <taxon>Bacillota</taxon>
        <taxon>Bacilli</taxon>
        <taxon>Bacillales</taxon>
        <taxon>Paenibacillaceae</taxon>
        <taxon>Paenibacillus</taxon>
    </lineage>
</organism>
<dbReference type="InterPro" id="IPR036388">
    <property type="entry name" value="WH-like_DNA-bd_sf"/>
</dbReference>